<protein>
    <recommendedName>
        <fullName evidence="1">FlgD/Vpr Ig-like domain-containing protein</fullName>
    </recommendedName>
</protein>
<sequence length="209" mass="22397">MSGDYATITRGANTQAATTMGWHNAGHPIMAGVTTVGDYYAGGSQFVTTAESVARWNDGRPYVGVSANKKVVGVNQYPGIYSRTPPQRSGDWALVIHNALMFVAGAITGVNEFDPFAPALHLMLKTAPNPVMNRVVVNYAVPYSGKVNIGFYDLNGRLVKTLVSGQAKPGLNRAVWDMTDNHGQKVASGIYFCKLTAGDKTCARKLVVK</sequence>
<evidence type="ECO:0000313" key="2">
    <source>
        <dbReference type="EMBL" id="OYD14769.1"/>
    </source>
</evidence>
<reference evidence="2 3" key="1">
    <citation type="submission" date="2017-07" db="EMBL/GenBank/DDBJ databases">
        <title>Recovery of genomes from metagenomes via a dereplication, aggregation, and scoring strategy.</title>
        <authorList>
            <person name="Sieber C.M."/>
            <person name="Probst A.J."/>
            <person name="Sharrar A."/>
            <person name="Thomas B.C."/>
            <person name="Hess M."/>
            <person name="Tringe S.G."/>
            <person name="Banfield J.F."/>
        </authorList>
    </citation>
    <scope>NUCLEOTIDE SEQUENCE [LARGE SCALE GENOMIC DNA]</scope>
    <source>
        <strain evidence="2">JGI_Cruoil_03_51_56</strain>
    </source>
</reference>
<evidence type="ECO:0000259" key="1">
    <source>
        <dbReference type="Pfam" id="PF13860"/>
    </source>
</evidence>
<gene>
    <name evidence="2" type="ORF">CH330_07615</name>
</gene>
<proteinExistence type="predicted"/>
<comment type="caution">
    <text evidence="2">The sequence shown here is derived from an EMBL/GenBank/DDBJ whole genome shotgun (WGS) entry which is preliminary data.</text>
</comment>
<dbReference type="NCBIfam" id="TIGR04183">
    <property type="entry name" value="Por_Secre_tail"/>
    <property type="match status" value="1"/>
</dbReference>
<dbReference type="InterPro" id="IPR026444">
    <property type="entry name" value="Secre_tail"/>
</dbReference>
<dbReference type="InterPro" id="IPR025965">
    <property type="entry name" value="FlgD/Vpr_Ig-like"/>
</dbReference>
<evidence type="ECO:0000313" key="3">
    <source>
        <dbReference type="Proteomes" id="UP000215559"/>
    </source>
</evidence>
<name>A0A235BRX4_UNCW3</name>
<feature type="domain" description="FlgD/Vpr Ig-like" evidence="1">
    <location>
        <begin position="145"/>
        <end position="198"/>
    </location>
</feature>
<organism evidence="2 3">
    <name type="scientific">candidate division WOR-3 bacterium JGI_Cruoil_03_51_56</name>
    <dbReference type="NCBI Taxonomy" id="1973747"/>
    <lineage>
        <taxon>Bacteria</taxon>
        <taxon>Bacteria division WOR-3</taxon>
    </lineage>
</organism>
<dbReference type="EMBL" id="NOZP01000137">
    <property type="protein sequence ID" value="OYD14769.1"/>
    <property type="molecule type" value="Genomic_DNA"/>
</dbReference>
<dbReference type="Proteomes" id="UP000215559">
    <property type="component" value="Unassembled WGS sequence"/>
</dbReference>
<dbReference type="AlphaFoldDB" id="A0A235BRX4"/>
<accession>A0A235BRX4</accession>
<dbReference type="Gene3D" id="2.60.40.4070">
    <property type="match status" value="1"/>
</dbReference>
<dbReference type="Pfam" id="PF13860">
    <property type="entry name" value="FlgD_ig"/>
    <property type="match status" value="1"/>
</dbReference>